<dbReference type="GO" id="GO:0050660">
    <property type="term" value="F:flavin adenine dinucleotide binding"/>
    <property type="evidence" value="ECO:0007669"/>
    <property type="project" value="InterPro"/>
</dbReference>
<accession>A0A918IG47</accession>
<dbReference type="Proteomes" id="UP000618795">
    <property type="component" value="Unassembled WGS sequence"/>
</dbReference>
<dbReference type="GO" id="GO:0008610">
    <property type="term" value="P:lipid biosynthetic process"/>
    <property type="evidence" value="ECO:0007669"/>
    <property type="project" value="InterPro"/>
</dbReference>
<dbReference type="PANTHER" id="PTHR46568">
    <property type="entry name" value="ALKYLDIHYDROXYACETONEPHOSPHATE SYNTHASE, PEROXISOMAL"/>
    <property type="match status" value="1"/>
</dbReference>
<name>A0A918IG47_9ACTN</name>
<reference evidence="4" key="1">
    <citation type="journal article" date="2014" name="Int. J. Syst. Evol. Microbiol.">
        <title>Complete genome sequence of Corynebacterium casei LMG S-19264T (=DSM 44701T), isolated from a smear-ripened cheese.</title>
        <authorList>
            <consortium name="US DOE Joint Genome Institute (JGI-PGF)"/>
            <person name="Walter F."/>
            <person name="Albersmeier A."/>
            <person name="Kalinowski J."/>
            <person name="Ruckert C."/>
        </authorList>
    </citation>
    <scope>NUCLEOTIDE SEQUENCE</scope>
    <source>
        <strain evidence="4">JCM 4369</strain>
    </source>
</reference>
<dbReference type="PANTHER" id="PTHR46568:SF1">
    <property type="entry name" value="ALKYLDIHYDROXYACETONEPHOSPHATE SYNTHASE, PEROXISOMAL"/>
    <property type="match status" value="1"/>
</dbReference>
<dbReference type="GO" id="GO:0008609">
    <property type="term" value="F:alkylglycerone-phosphate synthase activity"/>
    <property type="evidence" value="ECO:0007669"/>
    <property type="project" value="InterPro"/>
</dbReference>
<organism evidence="4 5">
    <name type="scientific">Streptomyces filipinensis</name>
    <dbReference type="NCBI Taxonomy" id="66887"/>
    <lineage>
        <taxon>Bacteria</taxon>
        <taxon>Bacillati</taxon>
        <taxon>Actinomycetota</taxon>
        <taxon>Actinomycetes</taxon>
        <taxon>Kitasatosporales</taxon>
        <taxon>Streptomycetaceae</taxon>
        <taxon>Streptomyces</taxon>
    </lineage>
</organism>
<sequence>MAVAGRPGDEVSLWDDIKAVASDVLHRYRATITHHHAVGRDHRPAYDLQRPEPFALALRAAKDALDPHHILNPGVLVD</sequence>
<evidence type="ECO:0000259" key="3">
    <source>
        <dbReference type="Pfam" id="PF02913"/>
    </source>
</evidence>
<dbReference type="InterPro" id="IPR025650">
    <property type="entry name" value="Alkyl-DHAP_Synthase"/>
</dbReference>
<feature type="domain" description="FAD-binding oxidoreductase/transferase type 4 C-terminal" evidence="3">
    <location>
        <begin position="13"/>
        <end position="74"/>
    </location>
</feature>
<protein>
    <recommendedName>
        <fullName evidence="3">FAD-binding oxidoreductase/transferase type 4 C-terminal domain-containing protein</fullName>
    </recommendedName>
</protein>
<reference evidence="4" key="2">
    <citation type="submission" date="2020-09" db="EMBL/GenBank/DDBJ databases">
        <authorList>
            <person name="Sun Q."/>
            <person name="Ohkuma M."/>
        </authorList>
    </citation>
    <scope>NUCLEOTIDE SEQUENCE</scope>
    <source>
        <strain evidence="4">JCM 4369</strain>
    </source>
</reference>
<dbReference type="AlphaFoldDB" id="A0A918IG47"/>
<evidence type="ECO:0000256" key="1">
    <source>
        <dbReference type="ARBA" id="ARBA00022630"/>
    </source>
</evidence>
<comment type="caution">
    <text evidence="4">The sequence shown here is derived from an EMBL/GenBank/DDBJ whole genome shotgun (WGS) entry which is preliminary data.</text>
</comment>
<dbReference type="Pfam" id="PF02913">
    <property type="entry name" value="FAD-oxidase_C"/>
    <property type="match status" value="1"/>
</dbReference>
<dbReference type="EMBL" id="BMTD01000015">
    <property type="protein sequence ID" value="GGV13167.1"/>
    <property type="molecule type" value="Genomic_DNA"/>
</dbReference>
<keyword evidence="1" id="KW-0285">Flavoprotein</keyword>
<dbReference type="SUPFAM" id="SSF55103">
    <property type="entry name" value="FAD-linked oxidases, C-terminal domain"/>
    <property type="match status" value="1"/>
</dbReference>
<gene>
    <name evidence="4" type="ORF">GCM10010260_60160</name>
</gene>
<dbReference type="InterPro" id="IPR004113">
    <property type="entry name" value="FAD-bd_oxidored_4_C"/>
</dbReference>
<dbReference type="InterPro" id="IPR016164">
    <property type="entry name" value="FAD-linked_Oxase-like_C"/>
</dbReference>
<evidence type="ECO:0000256" key="2">
    <source>
        <dbReference type="ARBA" id="ARBA00022827"/>
    </source>
</evidence>
<proteinExistence type="predicted"/>
<evidence type="ECO:0000313" key="5">
    <source>
        <dbReference type="Proteomes" id="UP000618795"/>
    </source>
</evidence>
<keyword evidence="5" id="KW-1185">Reference proteome</keyword>
<evidence type="ECO:0000313" key="4">
    <source>
        <dbReference type="EMBL" id="GGV13167.1"/>
    </source>
</evidence>
<keyword evidence="2" id="KW-0274">FAD</keyword>